<dbReference type="Gene3D" id="3.30.43.10">
    <property type="entry name" value="Uridine Diphospho-n-acetylenolpyruvylglucosamine Reductase, domain 2"/>
    <property type="match status" value="1"/>
</dbReference>
<evidence type="ECO:0000313" key="8">
    <source>
        <dbReference type="Proteomes" id="UP001218188"/>
    </source>
</evidence>
<dbReference type="Pfam" id="PF08031">
    <property type="entry name" value="BBE"/>
    <property type="match status" value="1"/>
</dbReference>
<dbReference type="EMBL" id="JARJCM010000124">
    <property type="protein sequence ID" value="KAJ7027406.1"/>
    <property type="molecule type" value="Genomic_DNA"/>
</dbReference>
<dbReference type="AlphaFoldDB" id="A0AAD6SG86"/>
<comment type="similarity">
    <text evidence="1">Belongs to the oxygen-dependent FAD-linked oxidoreductase family.</text>
</comment>
<accession>A0AAD6SG86</accession>
<evidence type="ECO:0000313" key="7">
    <source>
        <dbReference type="EMBL" id="KAJ7027406.1"/>
    </source>
</evidence>
<organism evidence="7 8">
    <name type="scientific">Mycena alexandri</name>
    <dbReference type="NCBI Taxonomy" id="1745969"/>
    <lineage>
        <taxon>Eukaryota</taxon>
        <taxon>Fungi</taxon>
        <taxon>Dikarya</taxon>
        <taxon>Basidiomycota</taxon>
        <taxon>Agaricomycotina</taxon>
        <taxon>Agaricomycetes</taxon>
        <taxon>Agaricomycetidae</taxon>
        <taxon>Agaricales</taxon>
        <taxon>Marasmiineae</taxon>
        <taxon>Mycenaceae</taxon>
        <taxon>Mycena</taxon>
    </lineage>
</organism>
<dbReference type="Gene3D" id="3.40.462.20">
    <property type="match status" value="1"/>
</dbReference>
<dbReference type="Proteomes" id="UP001218188">
    <property type="component" value="Unassembled WGS sequence"/>
</dbReference>
<feature type="domain" description="FAD-binding PCMH-type" evidence="6">
    <location>
        <begin position="60"/>
        <end position="230"/>
    </location>
</feature>
<dbReference type="GO" id="GO:0071949">
    <property type="term" value="F:FAD binding"/>
    <property type="evidence" value="ECO:0007669"/>
    <property type="project" value="InterPro"/>
</dbReference>
<evidence type="ECO:0000256" key="5">
    <source>
        <dbReference type="SAM" id="SignalP"/>
    </source>
</evidence>
<keyword evidence="2" id="KW-0285">Flavoprotein</keyword>
<evidence type="ECO:0000256" key="4">
    <source>
        <dbReference type="ARBA" id="ARBA00023002"/>
    </source>
</evidence>
<dbReference type="InterPro" id="IPR050416">
    <property type="entry name" value="FAD-linked_Oxidoreductase"/>
</dbReference>
<evidence type="ECO:0000256" key="1">
    <source>
        <dbReference type="ARBA" id="ARBA00005466"/>
    </source>
</evidence>
<feature type="signal peptide" evidence="5">
    <location>
        <begin position="1"/>
        <end position="22"/>
    </location>
</feature>
<dbReference type="PANTHER" id="PTHR42973:SF13">
    <property type="entry name" value="FAD-BINDING PCMH-TYPE DOMAIN-CONTAINING PROTEIN"/>
    <property type="match status" value="1"/>
</dbReference>
<dbReference type="SUPFAM" id="SSF56176">
    <property type="entry name" value="FAD-binding/transporter-associated domain-like"/>
    <property type="match status" value="1"/>
</dbReference>
<dbReference type="InterPro" id="IPR016167">
    <property type="entry name" value="FAD-bd_PCMH_sub1"/>
</dbReference>
<dbReference type="GO" id="GO:0016491">
    <property type="term" value="F:oxidoreductase activity"/>
    <property type="evidence" value="ECO:0007669"/>
    <property type="project" value="UniProtKB-KW"/>
</dbReference>
<proteinExistence type="inferred from homology"/>
<comment type="caution">
    <text evidence="7">The sequence shown here is derived from an EMBL/GenBank/DDBJ whole genome shotgun (WGS) entry which is preliminary data.</text>
</comment>
<dbReference type="Pfam" id="PF01565">
    <property type="entry name" value="FAD_binding_4"/>
    <property type="match status" value="1"/>
</dbReference>
<dbReference type="PANTHER" id="PTHR42973">
    <property type="entry name" value="BINDING OXIDOREDUCTASE, PUTATIVE (AFU_ORTHOLOGUE AFUA_1G17690)-RELATED"/>
    <property type="match status" value="1"/>
</dbReference>
<dbReference type="InterPro" id="IPR016166">
    <property type="entry name" value="FAD-bd_PCMH"/>
</dbReference>
<evidence type="ECO:0000259" key="6">
    <source>
        <dbReference type="PROSITE" id="PS51387"/>
    </source>
</evidence>
<dbReference type="Gene3D" id="3.30.465.10">
    <property type="match status" value="1"/>
</dbReference>
<dbReference type="InterPro" id="IPR006094">
    <property type="entry name" value="Oxid_FAD_bind_N"/>
</dbReference>
<protein>
    <submittedName>
        <fullName evidence="7">FAD dependent oxidoreductase</fullName>
    </submittedName>
</protein>
<reference evidence="7" key="1">
    <citation type="submission" date="2023-03" db="EMBL/GenBank/DDBJ databases">
        <title>Massive genome expansion in bonnet fungi (Mycena s.s.) driven by repeated elements and novel gene families across ecological guilds.</title>
        <authorList>
            <consortium name="Lawrence Berkeley National Laboratory"/>
            <person name="Harder C.B."/>
            <person name="Miyauchi S."/>
            <person name="Viragh M."/>
            <person name="Kuo A."/>
            <person name="Thoen E."/>
            <person name="Andreopoulos B."/>
            <person name="Lu D."/>
            <person name="Skrede I."/>
            <person name="Drula E."/>
            <person name="Henrissat B."/>
            <person name="Morin E."/>
            <person name="Kohler A."/>
            <person name="Barry K."/>
            <person name="LaButti K."/>
            <person name="Morin E."/>
            <person name="Salamov A."/>
            <person name="Lipzen A."/>
            <person name="Mereny Z."/>
            <person name="Hegedus B."/>
            <person name="Baldrian P."/>
            <person name="Stursova M."/>
            <person name="Weitz H."/>
            <person name="Taylor A."/>
            <person name="Grigoriev I.V."/>
            <person name="Nagy L.G."/>
            <person name="Martin F."/>
            <person name="Kauserud H."/>
        </authorList>
    </citation>
    <scope>NUCLEOTIDE SEQUENCE</scope>
    <source>
        <strain evidence="7">CBHHK200</strain>
    </source>
</reference>
<evidence type="ECO:0000256" key="2">
    <source>
        <dbReference type="ARBA" id="ARBA00022630"/>
    </source>
</evidence>
<keyword evidence="5" id="KW-0732">Signal</keyword>
<feature type="chain" id="PRO_5042016241" evidence="5">
    <location>
        <begin position="23"/>
        <end position="481"/>
    </location>
</feature>
<name>A0AAD6SG86_9AGAR</name>
<dbReference type="InterPro" id="IPR036318">
    <property type="entry name" value="FAD-bd_PCMH-like_sf"/>
</dbReference>
<keyword evidence="8" id="KW-1185">Reference proteome</keyword>
<sequence length="481" mass="50664">MASLSKLCTALAVASVFSSTLALEVCTQIQKAMTSASTVSFPGARVGNYTADVFHWVASSSQSAACSVEPGTAADVSTIIQLLGKAKAPFAVKGGGHSGNPGFSSTTGVQISMRRFSSVTYNNKSGTADIGPGLTWDQVYTALEPHGVVVAGGRVGGIGMAGFTLGGGYNWLTNQVGLTIDTVTAYELVKPNGKIVTVTAASDPDLFFALKGGGNNFGIITKFTLKTFARGNVWGGAIGYPPSALAALQAAVLQFNNNVTDPKAQIIPGYTHVSGEFEPSIVLFYDGPSQPAKIYDAFLAIPNLFQDVSPRSMGALVASVPTDQPAGTRGYFHGVTLTGYSSKLLAAIANETSFWGARLPGVSVGYHIEPFLETIYAHNTMPTAFPWFRTPRTMPLNLQYTWNSSTPDAIVYKAMKQSAEYLTKIAVKDGTGVANAPIYPNYALFGTPLGSIYGNNIPRLRTIKAQVDPHNVMGLAGGWKL</sequence>
<dbReference type="PROSITE" id="PS51387">
    <property type="entry name" value="FAD_PCMH"/>
    <property type="match status" value="1"/>
</dbReference>
<dbReference type="InterPro" id="IPR016169">
    <property type="entry name" value="FAD-bd_PCMH_sub2"/>
</dbReference>
<evidence type="ECO:0000256" key="3">
    <source>
        <dbReference type="ARBA" id="ARBA00022827"/>
    </source>
</evidence>
<dbReference type="InterPro" id="IPR012951">
    <property type="entry name" value="BBE"/>
</dbReference>
<gene>
    <name evidence="7" type="ORF">C8F04DRAFT_1122399</name>
</gene>
<keyword evidence="4" id="KW-0560">Oxidoreductase</keyword>
<keyword evidence="3" id="KW-0274">FAD</keyword>